<protein>
    <submittedName>
        <fullName evidence="2">Uncharacterized protein</fullName>
    </submittedName>
</protein>
<accession>A0A1Y1I4L1</accession>
<evidence type="ECO:0000313" key="3">
    <source>
        <dbReference type="Proteomes" id="UP000054558"/>
    </source>
</evidence>
<evidence type="ECO:0000313" key="2">
    <source>
        <dbReference type="EMBL" id="GAQ83656.1"/>
    </source>
</evidence>
<gene>
    <name evidence="2" type="ORF">KFL_001560240</name>
</gene>
<keyword evidence="3" id="KW-1185">Reference proteome</keyword>
<evidence type="ECO:0000256" key="1">
    <source>
        <dbReference type="SAM" id="Phobius"/>
    </source>
</evidence>
<dbReference type="AlphaFoldDB" id="A0A1Y1I4L1"/>
<name>A0A1Y1I4L1_KLENI</name>
<feature type="transmembrane region" description="Helical" evidence="1">
    <location>
        <begin position="12"/>
        <end position="31"/>
    </location>
</feature>
<keyword evidence="1" id="KW-1133">Transmembrane helix</keyword>
<reference evidence="2 3" key="1">
    <citation type="journal article" date="2014" name="Nat. Commun.">
        <title>Klebsormidium flaccidum genome reveals primary factors for plant terrestrial adaptation.</title>
        <authorList>
            <person name="Hori K."/>
            <person name="Maruyama F."/>
            <person name="Fujisawa T."/>
            <person name="Togashi T."/>
            <person name="Yamamoto N."/>
            <person name="Seo M."/>
            <person name="Sato S."/>
            <person name="Yamada T."/>
            <person name="Mori H."/>
            <person name="Tajima N."/>
            <person name="Moriyama T."/>
            <person name="Ikeuchi M."/>
            <person name="Watanabe M."/>
            <person name="Wada H."/>
            <person name="Kobayashi K."/>
            <person name="Saito M."/>
            <person name="Masuda T."/>
            <person name="Sasaki-Sekimoto Y."/>
            <person name="Mashiguchi K."/>
            <person name="Awai K."/>
            <person name="Shimojima M."/>
            <person name="Masuda S."/>
            <person name="Iwai M."/>
            <person name="Nobusawa T."/>
            <person name="Narise T."/>
            <person name="Kondo S."/>
            <person name="Saito H."/>
            <person name="Sato R."/>
            <person name="Murakawa M."/>
            <person name="Ihara Y."/>
            <person name="Oshima-Yamada Y."/>
            <person name="Ohtaka K."/>
            <person name="Satoh M."/>
            <person name="Sonobe K."/>
            <person name="Ishii M."/>
            <person name="Ohtani R."/>
            <person name="Kanamori-Sato M."/>
            <person name="Honoki R."/>
            <person name="Miyazaki D."/>
            <person name="Mochizuki H."/>
            <person name="Umetsu J."/>
            <person name="Higashi K."/>
            <person name="Shibata D."/>
            <person name="Kamiya Y."/>
            <person name="Sato N."/>
            <person name="Nakamura Y."/>
            <person name="Tabata S."/>
            <person name="Ida S."/>
            <person name="Kurokawa K."/>
            <person name="Ohta H."/>
        </authorList>
    </citation>
    <scope>NUCLEOTIDE SEQUENCE [LARGE SCALE GENOMIC DNA]</scope>
    <source>
        <strain evidence="2 3">NIES-2285</strain>
    </source>
</reference>
<keyword evidence="1" id="KW-0812">Transmembrane</keyword>
<dbReference type="EMBL" id="DF237105">
    <property type="protein sequence ID" value="GAQ83656.1"/>
    <property type="molecule type" value="Genomic_DNA"/>
</dbReference>
<feature type="transmembrane region" description="Helical" evidence="1">
    <location>
        <begin position="333"/>
        <end position="356"/>
    </location>
</feature>
<proteinExistence type="predicted"/>
<keyword evidence="1" id="KW-0472">Membrane</keyword>
<sequence length="412" mass="44877">MDALSVVVDSVYAPAVSAVITLQVVVLTWSLSRFIVSLLARFGDLAVLNKDAEEGGKYISSSLYSLQESSGYPKGENISSLVQQVFKMVISKEGRLTNARLNTTERDGARKRIFNKYELRHLDGLVVKDTGVSFTFKKPRGVPLSYAFNNYFSFFIEGSDLPLILVGLSGDYVGANLAVSYACGVKGVFVASSDTRLIDRDGNRIFNSSQLDQVLSAITNSEVTAELFDYSRDEVSGMIMCASVDQSGKVCIKAEGASYKSPDLDVCGDEPIVTSGVSYTYERNPDKTSRQVRSANEIQDILDIINGTFYSLAYGGDVVIYEETVSQLRVTALILLPLVLSLLSLALDLVTSTAILKHYKSPLSDVLGGLIIEQVQENIGRVRSSSPLFLHRDEAGIMNVNGNGEKVVFTSK</sequence>
<organism evidence="2 3">
    <name type="scientific">Klebsormidium nitens</name>
    <name type="common">Green alga</name>
    <name type="synonym">Ulothrix nitens</name>
    <dbReference type="NCBI Taxonomy" id="105231"/>
    <lineage>
        <taxon>Eukaryota</taxon>
        <taxon>Viridiplantae</taxon>
        <taxon>Streptophyta</taxon>
        <taxon>Klebsormidiophyceae</taxon>
        <taxon>Klebsormidiales</taxon>
        <taxon>Klebsormidiaceae</taxon>
        <taxon>Klebsormidium</taxon>
    </lineage>
</organism>
<dbReference type="Proteomes" id="UP000054558">
    <property type="component" value="Unassembled WGS sequence"/>
</dbReference>